<evidence type="ECO:0000259" key="3">
    <source>
        <dbReference type="Pfam" id="PF13559"/>
    </source>
</evidence>
<dbReference type="OrthoDB" id="5198230at2"/>
<evidence type="ECO:0000313" key="4">
    <source>
        <dbReference type="EMBL" id="ASK66458.1"/>
    </source>
</evidence>
<feature type="domain" description="Protein-glutamine gamma-glutamyltransferase-like C-terminal" evidence="3">
    <location>
        <begin position="167"/>
        <end position="236"/>
    </location>
</feature>
<dbReference type="InterPro" id="IPR025403">
    <property type="entry name" value="TgpA-like_C"/>
</dbReference>
<evidence type="ECO:0000256" key="1">
    <source>
        <dbReference type="SAM" id="MobiDB-lite"/>
    </source>
</evidence>
<keyword evidence="2" id="KW-0472">Membrane</keyword>
<keyword evidence="2" id="KW-1133">Transmembrane helix</keyword>
<feature type="transmembrane region" description="Helical" evidence="2">
    <location>
        <begin position="97"/>
        <end position="117"/>
    </location>
</feature>
<evidence type="ECO:0000256" key="2">
    <source>
        <dbReference type="SAM" id="Phobius"/>
    </source>
</evidence>
<dbReference type="EMBL" id="CP022316">
    <property type="protein sequence ID" value="ASK66458.1"/>
    <property type="molecule type" value="Genomic_DNA"/>
</dbReference>
<evidence type="ECO:0000313" key="5">
    <source>
        <dbReference type="Proteomes" id="UP000198398"/>
    </source>
</evidence>
<reference evidence="5" key="1">
    <citation type="submission" date="2017-07" db="EMBL/GenBank/DDBJ databases">
        <title>Brachybacterium sp. VR2415.</title>
        <authorList>
            <person name="Tak E.J."/>
            <person name="Bae J.-W."/>
        </authorList>
    </citation>
    <scope>NUCLEOTIDE SEQUENCE [LARGE SCALE GENOMIC DNA]</scope>
    <source>
        <strain evidence="5">VR2415</strain>
    </source>
</reference>
<dbReference type="AlphaFoldDB" id="A0A220UE26"/>
<dbReference type="RefSeq" id="WP_089065698.1">
    <property type="nucleotide sequence ID" value="NZ_CP022316.1"/>
</dbReference>
<protein>
    <recommendedName>
        <fullName evidence="3">Protein-glutamine gamma-glutamyltransferase-like C-terminal domain-containing protein</fullName>
    </recommendedName>
</protein>
<organism evidence="4 5">
    <name type="scientific">Brachybacterium avium</name>
    <dbReference type="NCBI Taxonomy" id="2017485"/>
    <lineage>
        <taxon>Bacteria</taxon>
        <taxon>Bacillati</taxon>
        <taxon>Actinomycetota</taxon>
        <taxon>Actinomycetes</taxon>
        <taxon>Micrococcales</taxon>
        <taxon>Dermabacteraceae</taxon>
        <taxon>Brachybacterium</taxon>
    </lineage>
</organism>
<feature type="region of interest" description="Disordered" evidence="1">
    <location>
        <begin position="57"/>
        <end position="91"/>
    </location>
</feature>
<feature type="transmembrane region" description="Helical" evidence="2">
    <location>
        <begin position="26"/>
        <end position="48"/>
    </location>
</feature>
<sequence length="252" mass="27052">MTRAEPDTGTESRAGSPDRTTAHRRLVVVLLLMVSLGALGLVALGAAADRGPGAVYTGKTEGSYNWGPQREDYSEPDWSTGDTPTRPPDPEGSGTGLLIALIALGVVLLVLIIWVAYRIQRLARPAPALADLADEDELTTFQAKAALEDARTSLSTVVDAHDAVIAAWLALERAIAEAGVRRDPSQTTLEFVVAVLGRLDLDRAALDRLAHLYRRALFDPRQLADSDREEALALLDGLRADLDDGADRAEPR</sequence>
<dbReference type="Proteomes" id="UP000198398">
    <property type="component" value="Chromosome"/>
</dbReference>
<gene>
    <name evidence="4" type="ORF">CFK39_12240</name>
</gene>
<name>A0A220UE26_9MICO</name>
<keyword evidence="5" id="KW-1185">Reference proteome</keyword>
<dbReference type="KEGG" id="brv:CFK39_12240"/>
<dbReference type="Pfam" id="PF13559">
    <property type="entry name" value="DUF4129"/>
    <property type="match status" value="1"/>
</dbReference>
<accession>A0A220UE26</accession>
<keyword evidence="2" id="KW-0812">Transmembrane</keyword>
<proteinExistence type="predicted"/>